<dbReference type="SMART" id="SM01110">
    <property type="entry name" value="Cutinase"/>
    <property type="match status" value="1"/>
</dbReference>
<comment type="caution">
    <text evidence="6">The sequence shown here is derived from an EMBL/GenBank/DDBJ whole genome shotgun (WGS) entry which is preliminary data.</text>
</comment>
<dbReference type="GO" id="GO:0005576">
    <property type="term" value="C:extracellular region"/>
    <property type="evidence" value="ECO:0007669"/>
    <property type="project" value="InterPro"/>
</dbReference>
<evidence type="ECO:0000313" key="6">
    <source>
        <dbReference type="EMBL" id="KAF5374254.1"/>
    </source>
</evidence>
<keyword evidence="1" id="KW-0732">Signal</keyword>
<dbReference type="GO" id="GO:0052689">
    <property type="term" value="F:carboxylic ester hydrolase activity"/>
    <property type="evidence" value="ECO:0007669"/>
    <property type="project" value="UniProtKB-ARBA"/>
</dbReference>
<dbReference type="SUPFAM" id="SSF57180">
    <property type="entry name" value="Cellulose-binding domain"/>
    <property type="match status" value="1"/>
</dbReference>
<dbReference type="EMBL" id="JAACJM010000002">
    <property type="protein sequence ID" value="KAF5374254.1"/>
    <property type="molecule type" value="Genomic_DNA"/>
</dbReference>
<evidence type="ECO:0000256" key="4">
    <source>
        <dbReference type="SAM" id="MobiDB-lite"/>
    </source>
</evidence>
<dbReference type="InterPro" id="IPR000254">
    <property type="entry name" value="CBD"/>
</dbReference>
<dbReference type="AlphaFoldDB" id="A0A8H5GZT9"/>
<evidence type="ECO:0000313" key="7">
    <source>
        <dbReference type="Proteomes" id="UP000559256"/>
    </source>
</evidence>
<dbReference type="Pfam" id="PF01083">
    <property type="entry name" value="Cutinase"/>
    <property type="match status" value="1"/>
</dbReference>
<evidence type="ECO:0000256" key="1">
    <source>
        <dbReference type="ARBA" id="ARBA00022729"/>
    </source>
</evidence>
<feature type="domain" description="CBM1" evidence="5">
    <location>
        <begin position="394"/>
        <end position="414"/>
    </location>
</feature>
<dbReference type="Proteomes" id="UP000559256">
    <property type="component" value="Unassembled WGS sequence"/>
</dbReference>
<organism evidence="6 7">
    <name type="scientific">Tetrapyrgos nigripes</name>
    <dbReference type="NCBI Taxonomy" id="182062"/>
    <lineage>
        <taxon>Eukaryota</taxon>
        <taxon>Fungi</taxon>
        <taxon>Dikarya</taxon>
        <taxon>Basidiomycota</taxon>
        <taxon>Agaricomycotina</taxon>
        <taxon>Agaricomycetes</taxon>
        <taxon>Agaricomycetidae</taxon>
        <taxon>Agaricales</taxon>
        <taxon>Marasmiineae</taxon>
        <taxon>Marasmiaceae</taxon>
        <taxon>Tetrapyrgos</taxon>
    </lineage>
</organism>
<dbReference type="SUPFAM" id="SSF53474">
    <property type="entry name" value="alpha/beta-Hydrolases"/>
    <property type="match status" value="1"/>
</dbReference>
<dbReference type="InterPro" id="IPR000675">
    <property type="entry name" value="Cutinase/axe"/>
</dbReference>
<evidence type="ECO:0000256" key="3">
    <source>
        <dbReference type="ARBA" id="ARBA00023157"/>
    </source>
</evidence>
<dbReference type="Pfam" id="PF00734">
    <property type="entry name" value="CBM_1"/>
    <property type="match status" value="1"/>
</dbReference>
<feature type="region of interest" description="Disordered" evidence="4">
    <location>
        <begin position="361"/>
        <end position="393"/>
    </location>
</feature>
<feature type="compositionally biased region" description="Low complexity" evidence="4">
    <location>
        <begin position="372"/>
        <end position="383"/>
    </location>
</feature>
<dbReference type="GO" id="GO:0030248">
    <property type="term" value="F:cellulose binding"/>
    <property type="evidence" value="ECO:0007669"/>
    <property type="project" value="InterPro"/>
</dbReference>
<dbReference type="PANTHER" id="PTHR33630:SF13">
    <property type="entry name" value="ACETYLXYLAN ESTERASE"/>
    <property type="match status" value="1"/>
</dbReference>
<evidence type="ECO:0000259" key="5">
    <source>
        <dbReference type="Pfam" id="PF00734"/>
    </source>
</evidence>
<keyword evidence="2" id="KW-0378">Hydrolase</keyword>
<evidence type="ECO:0000256" key="2">
    <source>
        <dbReference type="ARBA" id="ARBA00022801"/>
    </source>
</evidence>
<dbReference type="OrthoDB" id="2586582at2759"/>
<dbReference type="GO" id="GO:0005975">
    <property type="term" value="P:carbohydrate metabolic process"/>
    <property type="evidence" value="ECO:0007669"/>
    <property type="project" value="InterPro"/>
</dbReference>
<protein>
    <recommendedName>
        <fullName evidence="5">CBM1 domain-containing protein</fullName>
    </recommendedName>
</protein>
<dbReference type="InterPro" id="IPR035971">
    <property type="entry name" value="CBD_sf"/>
</dbReference>
<accession>A0A8H5GZT9</accession>
<reference evidence="6 7" key="1">
    <citation type="journal article" date="2020" name="ISME J.">
        <title>Uncovering the hidden diversity of litter-decomposition mechanisms in mushroom-forming fungi.</title>
        <authorList>
            <person name="Floudas D."/>
            <person name="Bentzer J."/>
            <person name="Ahren D."/>
            <person name="Johansson T."/>
            <person name="Persson P."/>
            <person name="Tunlid A."/>
        </authorList>
    </citation>
    <scope>NUCLEOTIDE SEQUENCE [LARGE SCALE GENOMIC DNA]</scope>
    <source>
        <strain evidence="6 7">CBS 291.85</strain>
    </source>
</reference>
<dbReference type="PANTHER" id="PTHR33630">
    <property type="entry name" value="CUTINASE RV1984C-RELATED-RELATED"/>
    <property type="match status" value="1"/>
</dbReference>
<dbReference type="InterPro" id="IPR029058">
    <property type="entry name" value="AB_hydrolase_fold"/>
</dbReference>
<sequence>MKLERNGILCVISTSSKRSHGPIQFASSRLTKVITVPMTRSSYLPTNHLDLFRAAYISEPASARGTSTKTNEEGTRTLYVDQGFYVQKSQIDSDATFQHHLRKYINRCYSSKPFPTFSTLKLSPRTRTRNNMAAIFLPLLGLATLAAAQCPQVHVIGARETTAPAGYGTCQSVVQNIVSAFPGATSEALNYPACGGQAQCGGVSYASSVIAGIQAATSAINNFNNQCPNSIIVLCGYSQGGQVFDDVYCGGGDTNEGYGTTAIPISANAQKKIAAAILMGDPRHIPGLSYNVGTCQANGFAPRPAGFQCPYASNIQSYCDSSDPYCCNGNNANTHQGYANEYGSQALTFVKNKVNALLSGTGSTGGGGGSGTTSAPSGGSTPPSGGGGAGSAQHWGQCGGIGWTGPSSCVSGFTLLVGVSQGRKDGKEVERVGGSK</sequence>
<proteinExistence type="predicted"/>
<gene>
    <name evidence="6" type="ORF">D9758_004539</name>
</gene>
<name>A0A8H5GZT9_9AGAR</name>
<feature type="compositionally biased region" description="Gly residues" evidence="4">
    <location>
        <begin position="362"/>
        <end position="371"/>
    </location>
</feature>
<keyword evidence="7" id="KW-1185">Reference proteome</keyword>
<dbReference type="Gene3D" id="3.40.50.1820">
    <property type="entry name" value="alpha/beta hydrolase"/>
    <property type="match status" value="1"/>
</dbReference>
<keyword evidence="3" id="KW-1015">Disulfide bond</keyword>